<gene>
    <name evidence="2" type="ORF">POM88_008209</name>
</gene>
<organism evidence="2 3">
    <name type="scientific">Heracleum sosnowskyi</name>
    <dbReference type="NCBI Taxonomy" id="360622"/>
    <lineage>
        <taxon>Eukaryota</taxon>
        <taxon>Viridiplantae</taxon>
        <taxon>Streptophyta</taxon>
        <taxon>Embryophyta</taxon>
        <taxon>Tracheophyta</taxon>
        <taxon>Spermatophyta</taxon>
        <taxon>Magnoliopsida</taxon>
        <taxon>eudicotyledons</taxon>
        <taxon>Gunneridae</taxon>
        <taxon>Pentapetalae</taxon>
        <taxon>asterids</taxon>
        <taxon>campanulids</taxon>
        <taxon>Apiales</taxon>
        <taxon>Apiaceae</taxon>
        <taxon>Apioideae</taxon>
        <taxon>apioid superclade</taxon>
        <taxon>Tordylieae</taxon>
        <taxon>Tordyliinae</taxon>
        <taxon>Heracleum</taxon>
    </lineage>
</organism>
<reference evidence="2" key="1">
    <citation type="submission" date="2023-02" db="EMBL/GenBank/DDBJ databases">
        <title>Genome of toxic invasive species Heracleum sosnowskyi carries increased number of genes despite the absence of recent whole-genome duplications.</title>
        <authorList>
            <person name="Schelkunov M."/>
            <person name="Shtratnikova V."/>
            <person name="Makarenko M."/>
            <person name="Klepikova A."/>
            <person name="Omelchenko D."/>
            <person name="Novikova G."/>
            <person name="Obukhova E."/>
            <person name="Bogdanov V."/>
            <person name="Penin A."/>
            <person name="Logacheva M."/>
        </authorList>
    </citation>
    <scope>NUCLEOTIDE SEQUENCE</scope>
    <source>
        <strain evidence="2">Hsosn_3</strain>
        <tissue evidence="2">Leaf</tissue>
    </source>
</reference>
<accession>A0AAD8J6Z3</accession>
<dbReference type="InterPro" id="IPR018289">
    <property type="entry name" value="MULE_transposase_dom"/>
</dbReference>
<evidence type="ECO:0000259" key="1">
    <source>
        <dbReference type="Pfam" id="PF10551"/>
    </source>
</evidence>
<proteinExistence type="predicted"/>
<protein>
    <recommendedName>
        <fullName evidence="1">MULE transposase domain-containing protein</fullName>
    </recommendedName>
</protein>
<dbReference type="Proteomes" id="UP001237642">
    <property type="component" value="Unassembled WGS sequence"/>
</dbReference>
<evidence type="ECO:0000313" key="3">
    <source>
        <dbReference type="Proteomes" id="UP001237642"/>
    </source>
</evidence>
<evidence type="ECO:0000313" key="2">
    <source>
        <dbReference type="EMBL" id="KAK1398346.1"/>
    </source>
</evidence>
<reference evidence="2" key="2">
    <citation type="submission" date="2023-05" db="EMBL/GenBank/DDBJ databases">
        <authorList>
            <person name="Schelkunov M.I."/>
        </authorList>
    </citation>
    <scope>NUCLEOTIDE SEQUENCE</scope>
    <source>
        <strain evidence="2">Hsosn_3</strain>
        <tissue evidence="2">Leaf</tissue>
    </source>
</reference>
<keyword evidence="3" id="KW-1185">Reference proteome</keyword>
<dbReference type="EMBL" id="JAUIZM010000002">
    <property type="protein sequence ID" value="KAK1398346.1"/>
    <property type="molecule type" value="Genomic_DNA"/>
</dbReference>
<sequence length="389" mass="45019">MDSIPIILQHSGHWDDNTSYVNFQVCGLLIPTNCNYSNLVGMICNEFNLQPQLTSMKIEYQVKDGYPPFNIVDDLKLMFYLKLKKREITNPGSIIELKLNENRCFLYVFVALNSLIKWWTHCIPIIVVDGTFLKSAYGGTLLVAATQDACGKTFPLAFCVVDSENGESWEWFFIKFRKSYDIREDMTIVSDRHESIIKGAIKVYPEVPHVFCIFHLLSNIKSKFKKNSKKIKDAFFSTANAYTVKKFEYHMKELDKVDMRVKLFLEEVGYEKWAKVYSLNDRYSNMTSNVAESLNSVTMLIRELPICTMLESLRALVQKWSCSNRNTANATSTRLTTKFEEILKKNYLYSVDLTVHPTNHILFEVHNGERKNVVDLNKRSCTCNRLVCN</sequence>
<name>A0AAD8J6Z3_9APIA</name>
<dbReference type="PANTHER" id="PTHR31973">
    <property type="entry name" value="POLYPROTEIN, PUTATIVE-RELATED"/>
    <property type="match status" value="1"/>
</dbReference>
<comment type="caution">
    <text evidence="2">The sequence shown here is derived from an EMBL/GenBank/DDBJ whole genome shotgun (WGS) entry which is preliminary data.</text>
</comment>
<dbReference type="PANTHER" id="PTHR31973:SF113">
    <property type="entry name" value="PROTEIN FAR1-RELATED SEQUENCE 5-LIKE"/>
    <property type="match status" value="1"/>
</dbReference>
<dbReference type="AlphaFoldDB" id="A0AAD8J6Z3"/>
<feature type="domain" description="MULE transposase" evidence="1">
    <location>
        <begin position="125"/>
        <end position="219"/>
    </location>
</feature>
<dbReference type="Pfam" id="PF10551">
    <property type="entry name" value="MULE"/>
    <property type="match status" value="1"/>
</dbReference>